<proteinExistence type="inferred from homology"/>
<dbReference type="InterPro" id="IPR003697">
    <property type="entry name" value="Maf-like"/>
</dbReference>
<accession>A0A7S4MS62</accession>
<reference evidence="3" key="1">
    <citation type="submission" date="2021-01" db="EMBL/GenBank/DDBJ databases">
        <authorList>
            <person name="Corre E."/>
            <person name="Pelletier E."/>
            <person name="Niang G."/>
            <person name="Scheremetjew M."/>
            <person name="Finn R."/>
            <person name="Kale V."/>
            <person name="Holt S."/>
            <person name="Cochrane G."/>
            <person name="Meng A."/>
            <person name="Brown T."/>
            <person name="Cohen L."/>
        </authorList>
    </citation>
    <scope>NUCLEOTIDE SEQUENCE</scope>
    <source>
        <strain evidence="3">DIVA3 518/3/11/1/6</strain>
    </source>
</reference>
<evidence type="ECO:0000256" key="2">
    <source>
        <dbReference type="ARBA" id="ARBA00022801"/>
    </source>
</evidence>
<keyword evidence="2" id="KW-0378">Hydrolase</keyword>
<dbReference type="PANTHER" id="PTHR43213">
    <property type="entry name" value="BIFUNCTIONAL DTTP/UTP PYROPHOSPHATASE/METHYLTRANSFERASE PROTEIN-RELATED"/>
    <property type="match status" value="1"/>
</dbReference>
<dbReference type="Pfam" id="PF02545">
    <property type="entry name" value="Maf"/>
    <property type="match status" value="1"/>
</dbReference>
<dbReference type="PIRSF" id="PIRSF006305">
    <property type="entry name" value="Maf"/>
    <property type="match status" value="1"/>
</dbReference>
<dbReference type="SUPFAM" id="SSF52972">
    <property type="entry name" value="ITPase-like"/>
    <property type="match status" value="1"/>
</dbReference>
<dbReference type="Gene3D" id="3.90.950.10">
    <property type="match status" value="1"/>
</dbReference>
<dbReference type="GO" id="GO:0047429">
    <property type="term" value="F:nucleoside triphosphate diphosphatase activity"/>
    <property type="evidence" value="ECO:0007669"/>
    <property type="project" value="InterPro"/>
</dbReference>
<comment type="cofactor">
    <cofactor evidence="1">
        <name>a divalent metal cation</name>
        <dbReference type="ChEBI" id="CHEBI:60240"/>
    </cofactor>
</comment>
<dbReference type="HAMAP" id="MF_00528">
    <property type="entry name" value="Maf"/>
    <property type="match status" value="1"/>
</dbReference>
<dbReference type="InterPro" id="IPR029001">
    <property type="entry name" value="ITPase-like_fam"/>
</dbReference>
<evidence type="ECO:0008006" key="4">
    <source>
        <dbReference type="Google" id="ProtNLM"/>
    </source>
</evidence>
<sequence>MLAFANRLQDTRILLGSGSPRRQQLLGQMGLKFEVKVSGFAEDLDKKDFATAAGYVSKTSELKAKYIVESLDKPDDIDLIICADTVVVIPDEPWKILEKPSNKEEAREMIQSLSHRSHEVITAVTLVLPKLSKECKVFTETTTVYFSRLSQEEIETYISTEEPYDKAGGYGIQGTAGLFVERIDGCYYNVMGFPINRISREIYSLIQSNKLTIQQA</sequence>
<dbReference type="EMBL" id="HBKP01024540">
    <property type="protein sequence ID" value="CAE2239822.1"/>
    <property type="molecule type" value="Transcribed_RNA"/>
</dbReference>
<dbReference type="CDD" id="cd00555">
    <property type="entry name" value="Maf"/>
    <property type="match status" value="1"/>
</dbReference>
<name>A0A7S4MS62_9EUKA</name>
<organism evidence="3">
    <name type="scientific">Vannella robusta</name>
    <dbReference type="NCBI Taxonomy" id="1487602"/>
    <lineage>
        <taxon>Eukaryota</taxon>
        <taxon>Amoebozoa</taxon>
        <taxon>Discosea</taxon>
        <taxon>Flabellinia</taxon>
        <taxon>Vannellidae</taxon>
        <taxon>Vannella</taxon>
    </lineage>
</organism>
<evidence type="ECO:0000313" key="3">
    <source>
        <dbReference type="EMBL" id="CAE2239822.1"/>
    </source>
</evidence>
<gene>
    <name evidence="3" type="ORF">VSP0166_LOCUS17108</name>
</gene>
<dbReference type="PANTHER" id="PTHR43213:SF5">
    <property type="entry name" value="BIFUNCTIONAL DTTP_UTP PYROPHOSPHATASE_METHYLTRANSFERASE PROTEIN-RELATED"/>
    <property type="match status" value="1"/>
</dbReference>
<dbReference type="AlphaFoldDB" id="A0A7S4MS62"/>
<dbReference type="NCBIfam" id="TIGR00172">
    <property type="entry name" value="maf"/>
    <property type="match status" value="1"/>
</dbReference>
<protein>
    <recommendedName>
        <fullName evidence="4">Maf-like protein</fullName>
    </recommendedName>
</protein>
<evidence type="ECO:0000256" key="1">
    <source>
        <dbReference type="ARBA" id="ARBA00001968"/>
    </source>
</evidence>